<dbReference type="SUPFAM" id="SSF52343">
    <property type="entry name" value="Ferredoxin reductase-like, C-terminal NADP-linked domain"/>
    <property type="match status" value="1"/>
</dbReference>
<dbReference type="Gene3D" id="3.40.50.80">
    <property type="entry name" value="Nucleotide-binding domain of ferredoxin-NADP reductase (FNR) module"/>
    <property type="match status" value="2"/>
</dbReference>
<dbReference type="SFLD" id="SFLDG01168">
    <property type="entry name" value="Ferric_reductase_subgroup_(FRE"/>
    <property type="match status" value="1"/>
</dbReference>
<evidence type="ECO:0000256" key="3">
    <source>
        <dbReference type="ARBA" id="ARBA00006278"/>
    </source>
</evidence>
<evidence type="ECO:0000259" key="18">
    <source>
        <dbReference type="PROSITE" id="PS51384"/>
    </source>
</evidence>
<evidence type="ECO:0000256" key="5">
    <source>
        <dbReference type="ARBA" id="ARBA00022630"/>
    </source>
</evidence>
<evidence type="ECO:0000256" key="10">
    <source>
        <dbReference type="ARBA" id="ARBA00022989"/>
    </source>
</evidence>
<comment type="similarity">
    <text evidence="3">Belongs to the ferric reductase (FRE) family.</text>
</comment>
<dbReference type="Pfam" id="PF08030">
    <property type="entry name" value="NAD_binding_6"/>
    <property type="match status" value="1"/>
</dbReference>
<dbReference type="GO" id="GO:0140618">
    <property type="term" value="F:ferric-chelate reductase (NADH) activity"/>
    <property type="evidence" value="ECO:0007669"/>
    <property type="project" value="UniProtKB-EC"/>
</dbReference>
<evidence type="ECO:0000256" key="4">
    <source>
        <dbReference type="ARBA" id="ARBA00022448"/>
    </source>
</evidence>
<reference evidence="19 20" key="1">
    <citation type="submission" date="2024-05" db="EMBL/GenBank/DDBJ databases">
        <title>Haplotype-resolved chromosome-level genome assembly of Huyou (Citrus changshanensis).</title>
        <authorList>
            <person name="Miao C."/>
            <person name="Chen W."/>
            <person name="Wu Y."/>
            <person name="Wang L."/>
            <person name="Zhao S."/>
            <person name="Grierson D."/>
            <person name="Xu C."/>
            <person name="Chen K."/>
        </authorList>
    </citation>
    <scope>NUCLEOTIDE SEQUENCE [LARGE SCALE GENOMIC DNA]</scope>
    <source>
        <strain evidence="19">01-14</strain>
        <tissue evidence="19">Leaf</tissue>
    </source>
</reference>
<dbReference type="InterPro" id="IPR017938">
    <property type="entry name" value="Riboflavin_synthase-like_b-brl"/>
</dbReference>
<proteinExistence type="inferred from homology"/>
<keyword evidence="13" id="KW-0406">Ion transport</keyword>
<feature type="transmembrane region" description="Helical" evidence="17">
    <location>
        <begin position="244"/>
        <end position="261"/>
    </location>
</feature>
<feature type="transmembrane region" description="Helical" evidence="17">
    <location>
        <begin position="111"/>
        <end position="131"/>
    </location>
</feature>
<dbReference type="Pfam" id="PF08022">
    <property type="entry name" value="FAD_binding_8"/>
    <property type="match status" value="1"/>
</dbReference>
<name>A0AAP0LPN2_9ROSI</name>
<keyword evidence="20" id="KW-1185">Reference proteome</keyword>
<dbReference type="FunFam" id="3.40.50.80:FF:000039">
    <property type="entry name" value="Ferric reduction oxidase 3"/>
    <property type="match status" value="1"/>
</dbReference>
<dbReference type="SUPFAM" id="SSF63380">
    <property type="entry name" value="Riboflavin synthase domain-like"/>
    <property type="match status" value="1"/>
</dbReference>
<evidence type="ECO:0000256" key="15">
    <source>
        <dbReference type="ARBA" id="ARBA00050970"/>
    </source>
</evidence>
<evidence type="ECO:0000256" key="7">
    <source>
        <dbReference type="ARBA" id="ARBA00022723"/>
    </source>
</evidence>
<accession>A0AAP0LPN2</accession>
<dbReference type="SFLD" id="SFLDS00052">
    <property type="entry name" value="Ferric_Reductase_Domain"/>
    <property type="match status" value="1"/>
</dbReference>
<dbReference type="PANTHER" id="PTHR11972:SF196">
    <property type="entry name" value="FAD-BINDING FR-TYPE DOMAIN-CONTAINING PROTEIN"/>
    <property type="match status" value="1"/>
</dbReference>
<dbReference type="InterPro" id="IPR050369">
    <property type="entry name" value="RBOH/FRE"/>
</dbReference>
<feature type="transmembrane region" description="Helical" evidence="17">
    <location>
        <begin position="53"/>
        <end position="75"/>
    </location>
</feature>
<dbReference type="InterPro" id="IPR013112">
    <property type="entry name" value="FAD-bd_8"/>
</dbReference>
<evidence type="ECO:0000256" key="8">
    <source>
        <dbReference type="ARBA" id="ARBA00022827"/>
    </source>
</evidence>
<dbReference type="GO" id="GO:0005886">
    <property type="term" value="C:plasma membrane"/>
    <property type="evidence" value="ECO:0007669"/>
    <property type="project" value="TreeGrafter"/>
</dbReference>
<evidence type="ECO:0000256" key="11">
    <source>
        <dbReference type="ARBA" id="ARBA00023002"/>
    </source>
</evidence>
<keyword evidence="11" id="KW-0560">Oxidoreductase</keyword>
<keyword evidence="6 17" id="KW-0812">Transmembrane</keyword>
<evidence type="ECO:0000313" key="19">
    <source>
        <dbReference type="EMBL" id="KAK9181847.1"/>
    </source>
</evidence>
<comment type="cofactor">
    <cofactor evidence="1">
        <name>FAD</name>
        <dbReference type="ChEBI" id="CHEBI:57692"/>
    </cofactor>
</comment>
<dbReference type="InterPro" id="IPR039261">
    <property type="entry name" value="FNR_nucleotide-bd"/>
</dbReference>
<feature type="transmembrane region" description="Helical" evidence="17">
    <location>
        <begin position="582"/>
        <end position="601"/>
    </location>
</feature>
<evidence type="ECO:0000256" key="12">
    <source>
        <dbReference type="ARBA" id="ARBA00023004"/>
    </source>
</evidence>
<evidence type="ECO:0000256" key="2">
    <source>
        <dbReference type="ARBA" id="ARBA00004141"/>
    </source>
</evidence>
<evidence type="ECO:0000256" key="6">
    <source>
        <dbReference type="ARBA" id="ARBA00022692"/>
    </source>
</evidence>
<keyword evidence="12" id="KW-0408">Iron</keyword>
<keyword evidence="7" id="KW-0479">Metal-binding</keyword>
<feature type="transmembrane region" description="Helical" evidence="17">
    <location>
        <begin position="164"/>
        <end position="182"/>
    </location>
</feature>
<feature type="transmembrane region" description="Helical" evidence="17">
    <location>
        <begin position="292"/>
        <end position="311"/>
    </location>
</feature>
<evidence type="ECO:0000256" key="16">
    <source>
        <dbReference type="ARBA" id="ARBA00066905"/>
    </source>
</evidence>
<dbReference type="InterPro" id="IPR017927">
    <property type="entry name" value="FAD-bd_FR_type"/>
</dbReference>
<feature type="transmembrane region" description="Helical" evidence="17">
    <location>
        <begin position="536"/>
        <end position="562"/>
    </location>
</feature>
<evidence type="ECO:0000256" key="14">
    <source>
        <dbReference type="ARBA" id="ARBA00023136"/>
    </source>
</evidence>
<dbReference type="InterPro" id="IPR013121">
    <property type="entry name" value="Fe_red_NAD-bd_6"/>
</dbReference>
<keyword evidence="4" id="KW-0813">Transport</keyword>
<dbReference type="Pfam" id="PF01794">
    <property type="entry name" value="Ferric_reduct"/>
    <property type="match status" value="1"/>
</dbReference>
<feature type="transmembrane region" description="Helical" evidence="17">
    <location>
        <begin position="7"/>
        <end position="26"/>
    </location>
</feature>
<keyword evidence="5" id="KW-0285">Flavoprotein</keyword>
<comment type="subcellular location">
    <subcellularLocation>
        <location evidence="2">Membrane</location>
        <topology evidence="2">Multi-pass membrane protein</topology>
    </subcellularLocation>
</comment>
<dbReference type="GO" id="GO:0006811">
    <property type="term" value="P:monoatomic ion transport"/>
    <property type="evidence" value="ECO:0007669"/>
    <property type="project" value="UniProtKB-KW"/>
</dbReference>
<dbReference type="EC" id="1.16.1.7" evidence="16"/>
<gene>
    <name evidence="19" type="ORF">WN944_024987</name>
</gene>
<dbReference type="PANTHER" id="PTHR11972">
    <property type="entry name" value="NADPH OXIDASE"/>
    <property type="match status" value="1"/>
</dbReference>
<comment type="caution">
    <text evidence="19">The sequence shown here is derived from an EMBL/GenBank/DDBJ whole genome shotgun (WGS) entry which is preliminary data.</text>
</comment>
<comment type="catalytic activity">
    <reaction evidence="15">
        <text>2 a Fe(II)-siderophore + NAD(+) + H(+) = 2 a Fe(III)-siderophore + NADH</text>
        <dbReference type="Rhea" id="RHEA:15061"/>
        <dbReference type="Rhea" id="RHEA-COMP:11342"/>
        <dbReference type="Rhea" id="RHEA-COMP:11344"/>
        <dbReference type="ChEBI" id="CHEBI:15378"/>
        <dbReference type="ChEBI" id="CHEBI:29033"/>
        <dbReference type="ChEBI" id="CHEBI:29034"/>
        <dbReference type="ChEBI" id="CHEBI:57540"/>
        <dbReference type="ChEBI" id="CHEBI:57945"/>
        <dbReference type="EC" id="1.16.1.7"/>
    </reaction>
</comment>
<protein>
    <recommendedName>
        <fullName evidence="16">ferric-chelate reductase (NADH)</fullName>
        <ecNumber evidence="16">1.16.1.7</ecNumber>
    </recommendedName>
</protein>
<evidence type="ECO:0000313" key="20">
    <source>
        <dbReference type="Proteomes" id="UP001428341"/>
    </source>
</evidence>
<dbReference type="PROSITE" id="PS51384">
    <property type="entry name" value="FAD_FR"/>
    <property type="match status" value="1"/>
</dbReference>
<keyword evidence="8" id="KW-0274">FAD</keyword>
<evidence type="ECO:0000256" key="13">
    <source>
        <dbReference type="ARBA" id="ARBA00023065"/>
    </source>
</evidence>
<evidence type="ECO:0000256" key="1">
    <source>
        <dbReference type="ARBA" id="ARBA00001974"/>
    </source>
</evidence>
<feature type="domain" description="FAD-binding FR-type" evidence="18">
    <location>
        <begin position="315"/>
        <end position="420"/>
    </location>
</feature>
<keyword evidence="10 17" id="KW-1133">Transmembrane helix</keyword>
<organism evidence="19 20">
    <name type="scientific">Citrus x changshan-huyou</name>
    <dbReference type="NCBI Taxonomy" id="2935761"/>
    <lineage>
        <taxon>Eukaryota</taxon>
        <taxon>Viridiplantae</taxon>
        <taxon>Streptophyta</taxon>
        <taxon>Embryophyta</taxon>
        <taxon>Tracheophyta</taxon>
        <taxon>Spermatophyta</taxon>
        <taxon>Magnoliopsida</taxon>
        <taxon>eudicotyledons</taxon>
        <taxon>Gunneridae</taxon>
        <taxon>Pentapetalae</taxon>
        <taxon>rosids</taxon>
        <taxon>malvids</taxon>
        <taxon>Sapindales</taxon>
        <taxon>Rutaceae</taxon>
        <taxon>Aurantioideae</taxon>
        <taxon>Citrus</taxon>
    </lineage>
</organism>
<feature type="transmembrane region" description="Helical" evidence="17">
    <location>
        <begin position="203"/>
        <end position="224"/>
    </location>
</feature>
<dbReference type="Proteomes" id="UP001428341">
    <property type="component" value="Unassembled WGS sequence"/>
</dbReference>
<sequence>METIKSAIKLLVMVIFLGYILLWIMMPTNNFYLNWLPQIQSKTNSTYFGEQGAYMLIYSFPILFIAASSCLYLHLGKNCNDNNVKSSSEVNNISRFATWRRPVLVKGPPGIVSWIELSFAIMFIALLVWSFSSYLHGMFAQISQQTPAHDGEQAWVAKLEMSGLTLGLVGNICLAFLFFPVTRGSSVLQLIGLTSEASIKYHIWLGHIAMTIFTAHGLCYIIFWAKTDQISQMLGWDKIAVSNVAGEIGLLAGLAMWITSIPRIRRKIFELFFYTHHLYILFVVFFVLHVGFSYSCIMLPGFYLFLIDRYLRFLQSQQRIRLVSARILPCDTVELNFFKSPGLSYNPTSILFVNVPVISKLQWHPFTITSSSNVDPDKVSVVIKSEGSWSRKLFQKLSSPSPLDRLEVSIEGPYGPASTHFTGHDMLVMISGGSGITPFISIIRELLSLANNSTGKTPRILLISAFKKSQDLAMLDLILPVLGTTLDISPLEVQIEAYVTREKKSAENNRQLVQTLWFKPKAEDSPVSAILGPKSWLWLAAIISSSFIIFLVLIGFLTRYYIYPIDHNSNTIYATSWRGGLNMLLICVSIVITATAAFLWNKKQHTKEMTRIQNTEKPTPIASPASWFYNAERELESLPHQSFIQATRVHYGERPNLKKILMEIEATNVGVLVSGPKKMRQEVGEICASGFANNLHFESIAFSW</sequence>
<dbReference type="InterPro" id="IPR013130">
    <property type="entry name" value="Fe3_Rdtase_TM_dom"/>
</dbReference>
<dbReference type="CDD" id="cd06186">
    <property type="entry name" value="NOX_Duox_like_FAD_NADP"/>
    <property type="match status" value="1"/>
</dbReference>
<keyword evidence="14 17" id="KW-0472">Membrane</keyword>
<dbReference type="EMBL" id="JBCGBO010000024">
    <property type="protein sequence ID" value="KAK9181847.1"/>
    <property type="molecule type" value="Genomic_DNA"/>
</dbReference>
<keyword evidence="9" id="KW-0249">Electron transport</keyword>
<evidence type="ECO:0000256" key="17">
    <source>
        <dbReference type="SAM" id="Phobius"/>
    </source>
</evidence>
<evidence type="ECO:0000256" key="9">
    <source>
        <dbReference type="ARBA" id="ARBA00022982"/>
    </source>
</evidence>
<dbReference type="AlphaFoldDB" id="A0AAP0LPN2"/>
<dbReference type="GO" id="GO:0046872">
    <property type="term" value="F:metal ion binding"/>
    <property type="evidence" value="ECO:0007669"/>
    <property type="project" value="UniProtKB-KW"/>
</dbReference>